<sequence>MKSIGYRTCLNYFICRFGPELAEETLNFFNFCAIYHTQTTLTLFAIVSDSNFDPIFSLLIQIR</sequence>
<proteinExistence type="predicted"/>
<accession>A0A1N6MZ32</accession>
<evidence type="ECO:0000313" key="2">
    <source>
        <dbReference type="Proteomes" id="UP000196435"/>
    </source>
</evidence>
<name>A0A1N6MZ32_9GAMM</name>
<dbReference type="AlphaFoldDB" id="A0A1N6MZ32"/>
<protein>
    <submittedName>
        <fullName evidence="1">Uncharacterized protein</fullName>
    </submittedName>
</protein>
<dbReference type="Proteomes" id="UP000196435">
    <property type="component" value="Unassembled WGS sequence"/>
</dbReference>
<dbReference type="EMBL" id="FTLG01000194">
    <property type="protein sequence ID" value="SIP74080.1"/>
    <property type="molecule type" value="Genomic_DNA"/>
</dbReference>
<reference evidence="2" key="1">
    <citation type="submission" date="2016-12" db="EMBL/GenBank/DDBJ databases">
        <authorList>
            <person name="Gaudriault S."/>
        </authorList>
    </citation>
    <scope>NUCLEOTIDE SEQUENCE [LARGE SCALE GENOMIC DNA]</scope>
    <source>
        <strain evidence="2">HGB1681 (deposited as PTA-6826 in the American Type Culture Collection)</strain>
    </source>
</reference>
<gene>
    <name evidence="1" type="ORF">XIS1_510014</name>
</gene>
<organism evidence="1 2">
    <name type="scientific">Xenorhabdus innexi</name>
    <dbReference type="NCBI Taxonomy" id="290109"/>
    <lineage>
        <taxon>Bacteria</taxon>
        <taxon>Pseudomonadati</taxon>
        <taxon>Pseudomonadota</taxon>
        <taxon>Gammaproteobacteria</taxon>
        <taxon>Enterobacterales</taxon>
        <taxon>Morganellaceae</taxon>
        <taxon>Xenorhabdus</taxon>
    </lineage>
</organism>
<evidence type="ECO:0000313" key="1">
    <source>
        <dbReference type="EMBL" id="SIP74080.1"/>
    </source>
</evidence>